<comment type="caution">
    <text evidence="3">The sequence shown here is derived from an EMBL/GenBank/DDBJ whole genome shotgun (WGS) entry which is preliminary data.</text>
</comment>
<accession>A0A371X004</accession>
<feature type="transmembrane region" description="Helical" evidence="1">
    <location>
        <begin position="37"/>
        <end position="62"/>
    </location>
</feature>
<evidence type="ECO:0000313" key="4">
    <source>
        <dbReference type="Proteomes" id="UP000264310"/>
    </source>
</evidence>
<protein>
    <submittedName>
        <fullName evidence="3">Pilus assembly protein</fullName>
    </submittedName>
</protein>
<dbReference type="OrthoDB" id="7356451at2"/>
<proteinExistence type="predicted"/>
<name>A0A371X004_9HYPH</name>
<gene>
    <name evidence="3" type="ORF">DYI37_15085</name>
</gene>
<reference evidence="3 4" key="1">
    <citation type="submission" date="2018-08" db="EMBL/GenBank/DDBJ databases">
        <title>Fulvimarina sp. 85, whole genome shotgun sequence.</title>
        <authorList>
            <person name="Tuo L."/>
        </authorList>
    </citation>
    <scope>NUCLEOTIDE SEQUENCE [LARGE SCALE GENOMIC DNA]</scope>
    <source>
        <strain evidence="3 4">85</strain>
    </source>
</reference>
<evidence type="ECO:0000313" key="3">
    <source>
        <dbReference type="EMBL" id="RFC62573.1"/>
    </source>
</evidence>
<keyword evidence="1" id="KW-1133">Transmembrane helix</keyword>
<keyword evidence="4" id="KW-1185">Reference proteome</keyword>
<dbReference type="EMBL" id="QURL01000006">
    <property type="protein sequence ID" value="RFC62573.1"/>
    <property type="molecule type" value="Genomic_DNA"/>
</dbReference>
<keyword evidence="1" id="KW-0812">Transmembrane</keyword>
<dbReference type="Proteomes" id="UP000264310">
    <property type="component" value="Unassembled WGS sequence"/>
</dbReference>
<evidence type="ECO:0000259" key="2">
    <source>
        <dbReference type="Pfam" id="PF07811"/>
    </source>
</evidence>
<organism evidence="3 4">
    <name type="scientific">Fulvimarina endophytica</name>
    <dbReference type="NCBI Taxonomy" id="2293836"/>
    <lineage>
        <taxon>Bacteria</taxon>
        <taxon>Pseudomonadati</taxon>
        <taxon>Pseudomonadota</taxon>
        <taxon>Alphaproteobacteria</taxon>
        <taxon>Hyphomicrobiales</taxon>
        <taxon>Aurantimonadaceae</taxon>
        <taxon>Fulvimarina</taxon>
    </lineage>
</organism>
<feature type="domain" description="TadE-like" evidence="2">
    <location>
        <begin position="35"/>
        <end position="77"/>
    </location>
</feature>
<evidence type="ECO:0000256" key="1">
    <source>
        <dbReference type="SAM" id="Phobius"/>
    </source>
</evidence>
<dbReference type="AlphaFoldDB" id="A0A371X004"/>
<keyword evidence="1" id="KW-0472">Membrane</keyword>
<dbReference type="RefSeq" id="WP_116684096.1">
    <property type="nucleotide sequence ID" value="NZ_QURL01000006.1"/>
</dbReference>
<dbReference type="Pfam" id="PF07811">
    <property type="entry name" value="TadE"/>
    <property type="match status" value="1"/>
</dbReference>
<dbReference type="InterPro" id="IPR012495">
    <property type="entry name" value="TadE-like_dom"/>
</dbReference>
<sequence length="158" mass="16823">MTYRQALSGARSRFEFPPVIAAFESARRLFQARSGAAAVEFALILPVIVLIVFGAAYLGIYLATAHSLQQLSANGSRYALVGLDSVERQALAGDAVRMAARDDPLIRPEQLMIAVTESGDWLTVSVGYDLSNSPLPSLLSNSLGSLGSIERSATVLLP</sequence>